<proteinExistence type="predicted"/>
<dbReference type="Gene3D" id="3.40.710.10">
    <property type="entry name" value="DD-peptidase/beta-lactamase superfamily"/>
    <property type="match status" value="1"/>
</dbReference>
<evidence type="ECO:0000313" key="3">
    <source>
        <dbReference type="Proteomes" id="UP000244962"/>
    </source>
</evidence>
<dbReference type="AlphaFoldDB" id="A0A2U1TCH9"/>
<dbReference type="Pfam" id="PF00144">
    <property type="entry name" value="Beta-lactamase"/>
    <property type="match status" value="1"/>
</dbReference>
<gene>
    <name evidence="2" type="ORF">DF223_10025</name>
</gene>
<protein>
    <submittedName>
        <fullName evidence="2">Serine hydrolase</fullName>
    </submittedName>
</protein>
<dbReference type="PANTHER" id="PTHR43283">
    <property type="entry name" value="BETA-LACTAMASE-RELATED"/>
    <property type="match status" value="1"/>
</dbReference>
<dbReference type="Proteomes" id="UP000244962">
    <property type="component" value="Unassembled WGS sequence"/>
</dbReference>
<dbReference type="EMBL" id="QEFB01000011">
    <property type="protein sequence ID" value="PWC06599.1"/>
    <property type="molecule type" value="Genomic_DNA"/>
</dbReference>
<evidence type="ECO:0000313" key="2">
    <source>
        <dbReference type="EMBL" id="PWC06599.1"/>
    </source>
</evidence>
<dbReference type="InterPro" id="IPR050789">
    <property type="entry name" value="Diverse_Enzym_Activities"/>
</dbReference>
<sequence length="477" mass="51583">MHSSLPRSTPAAHSVDARGIASFISALESAPDIEPHSLMVLRDGHVLAEGWWTPYTADRPHLLYSLSKSFTSTAVGFAVEEGLLSIDDTVLSHFPELDAEITDPRSRSMRIRHILAMASGHREETLDRALAIDPINIVRGFLLLPPDEEPGSVFAYNQPCTYTAGLIVQRATGQSLTEYLRPRLFDPLGIDDTGWITDAAGHELGFSGFHAQTEAIASLGQLYLQRGEWNGAQLIPGEWVDEATRAHVSNGSNPASDWEQGYGFQFWMARHGYRGDGAYGQFCVILPEHGVVLAMTGQSTDMQGLLDLAWTHLLPAIGQPGDERGSEKADAALAEQLASLAIVPVERGSSDQRIDGGTFTPMLPETAYPGLTHLLIEPGATDSELRLVFVERDGRLEVPAGFGAWITHDATSASAGWQPGGSILAVDVIFLDTPHRLHVVLDVAASSFTTRWETAPLHFSPLASMRKPPVAVTTDGG</sequence>
<dbReference type="InterPro" id="IPR001466">
    <property type="entry name" value="Beta-lactam-related"/>
</dbReference>
<feature type="domain" description="Beta-lactamase-related" evidence="1">
    <location>
        <begin position="37"/>
        <end position="301"/>
    </location>
</feature>
<organism evidence="2 3">
    <name type="scientific">Mycetocola zhujimingii</name>
    <dbReference type="NCBI Taxonomy" id="2079792"/>
    <lineage>
        <taxon>Bacteria</taxon>
        <taxon>Bacillati</taxon>
        <taxon>Actinomycetota</taxon>
        <taxon>Actinomycetes</taxon>
        <taxon>Micrococcales</taxon>
        <taxon>Microbacteriaceae</taxon>
        <taxon>Mycetocola</taxon>
    </lineage>
</organism>
<dbReference type="RefSeq" id="WP_108963054.1">
    <property type="nucleotide sequence ID" value="NZ_QEFB01000011.1"/>
</dbReference>
<name>A0A2U1TCH9_9MICO</name>
<accession>A0A2U1TCH9</accession>
<reference evidence="3" key="1">
    <citation type="submission" date="2018-04" db="EMBL/GenBank/DDBJ databases">
        <authorList>
            <person name="Liu S."/>
            <person name="Wang Z."/>
            <person name="Li J."/>
        </authorList>
    </citation>
    <scope>NUCLEOTIDE SEQUENCE [LARGE SCALE GENOMIC DNA]</scope>
    <source>
        <strain evidence="3">622</strain>
    </source>
</reference>
<dbReference type="GO" id="GO:0016787">
    <property type="term" value="F:hydrolase activity"/>
    <property type="evidence" value="ECO:0007669"/>
    <property type="project" value="UniProtKB-KW"/>
</dbReference>
<comment type="caution">
    <text evidence="2">The sequence shown here is derived from an EMBL/GenBank/DDBJ whole genome shotgun (WGS) entry which is preliminary data.</text>
</comment>
<dbReference type="InterPro" id="IPR012338">
    <property type="entry name" value="Beta-lactam/transpept-like"/>
</dbReference>
<keyword evidence="2" id="KW-0378">Hydrolase</keyword>
<keyword evidence="3" id="KW-1185">Reference proteome</keyword>
<dbReference type="SUPFAM" id="SSF56601">
    <property type="entry name" value="beta-lactamase/transpeptidase-like"/>
    <property type="match status" value="1"/>
</dbReference>
<dbReference type="PANTHER" id="PTHR43283:SF7">
    <property type="entry name" value="BETA-LACTAMASE-RELATED DOMAIN-CONTAINING PROTEIN"/>
    <property type="match status" value="1"/>
</dbReference>
<evidence type="ECO:0000259" key="1">
    <source>
        <dbReference type="Pfam" id="PF00144"/>
    </source>
</evidence>